<evidence type="ECO:0000313" key="4">
    <source>
        <dbReference type="Proteomes" id="UP000039046"/>
    </source>
</evidence>
<evidence type="ECO:0000256" key="1">
    <source>
        <dbReference type="SAM" id="Coils"/>
    </source>
</evidence>
<evidence type="ECO:0000313" key="3">
    <source>
        <dbReference type="EMBL" id="CEJ95069.1"/>
    </source>
</evidence>
<name>A0A0A1TJ08_9HYPO</name>
<sequence>MPEDNPVEGNDLAEAYKVIARGEQTASALEANLTNLESKLDAILAAFESQTEAVSKAAESSNGSDNKSSATDTSNEKEDTEDASKGMDTAQ</sequence>
<reference evidence="3 4" key="1">
    <citation type="journal article" date="2015" name="Genome Announc.">
        <title>Draft Genome Sequence and Gene Annotation of the Entomopathogenic Fungus Verticillium hemipterigenum.</title>
        <authorList>
            <person name="Horn F."/>
            <person name="Habel A."/>
            <person name="Scharf D.H."/>
            <person name="Dworschak J."/>
            <person name="Brakhage A.A."/>
            <person name="Guthke R."/>
            <person name="Hertweck C."/>
            <person name="Linde J."/>
        </authorList>
    </citation>
    <scope>NUCLEOTIDE SEQUENCE [LARGE SCALE GENOMIC DNA]</scope>
</reference>
<organism evidence="3 4">
    <name type="scientific">[Torrubiella] hemipterigena</name>
    <dbReference type="NCBI Taxonomy" id="1531966"/>
    <lineage>
        <taxon>Eukaryota</taxon>
        <taxon>Fungi</taxon>
        <taxon>Dikarya</taxon>
        <taxon>Ascomycota</taxon>
        <taxon>Pezizomycotina</taxon>
        <taxon>Sordariomycetes</taxon>
        <taxon>Hypocreomycetidae</taxon>
        <taxon>Hypocreales</taxon>
        <taxon>Clavicipitaceae</taxon>
        <taxon>Clavicipitaceae incertae sedis</taxon>
        <taxon>'Torrubiella' clade</taxon>
    </lineage>
</organism>
<dbReference type="Proteomes" id="UP000039046">
    <property type="component" value="Unassembled WGS sequence"/>
</dbReference>
<feature type="compositionally biased region" description="Polar residues" evidence="2">
    <location>
        <begin position="52"/>
        <end position="73"/>
    </location>
</feature>
<dbReference type="HOGENOM" id="CLU_2428620_0_0_1"/>
<keyword evidence="4" id="KW-1185">Reference proteome</keyword>
<feature type="compositionally biased region" description="Basic and acidic residues" evidence="2">
    <location>
        <begin position="74"/>
        <end position="85"/>
    </location>
</feature>
<feature type="coiled-coil region" evidence="1">
    <location>
        <begin position="19"/>
        <end position="46"/>
    </location>
</feature>
<feature type="region of interest" description="Disordered" evidence="2">
    <location>
        <begin position="52"/>
        <end position="91"/>
    </location>
</feature>
<evidence type="ECO:0000256" key="2">
    <source>
        <dbReference type="SAM" id="MobiDB-lite"/>
    </source>
</evidence>
<gene>
    <name evidence="3" type="ORF">VHEMI10572</name>
</gene>
<keyword evidence="1" id="KW-0175">Coiled coil</keyword>
<protein>
    <submittedName>
        <fullName evidence="3">Uncharacterized protein</fullName>
    </submittedName>
</protein>
<accession>A0A0A1TJ08</accession>
<dbReference type="EMBL" id="CDHN01000008">
    <property type="protein sequence ID" value="CEJ95069.1"/>
    <property type="molecule type" value="Genomic_DNA"/>
</dbReference>
<dbReference type="OrthoDB" id="5398685at2759"/>
<proteinExistence type="predicted"/>
<dbReference type="AlphaFoldDB" id="A0A0A1TJ08"/>